<evidence type="ECO:0000313" key="7">
    <source>
        <dbReference type="Proteomes" id="UP000813824"/>
    </source>
</evidence>
<evidence type="ECO:0000256" key="1">
    <source>
        <dbReference type="ARBA" id="ARBA00022443"/>
    </source>
</evidence>
<dbReference type="EMBL" id="JAEVFJ010000005">
    <property type="protein sequence ID" value="KAH8104648.1"/>
    <property type="molecule type" value="Genomic_DNA"/>
</dbReference>
<feature type="transmembrane region" description="Helical" evidence="4">
    <location>
        <begin position="283"/>
        <end position="307"/>
    </location>
</feature>
<evidence type="ECO:0000313" key="6">
    <source>
        <dbReference type="EMBL" id="KAH8104648.1"/>
    </source>
</evidence>
<feature type="region of interest" description="Disordered" evidence="3">
    <location>
        <begin position="459"/>
        <end position="483"/>
    </location>
</feature>
<dbReference type="Gene3D" id="2.30.30.40">
    <property type="entry name" value="SH3 Domains"/>
    <property type="match status" value="1"/>
</dbReference>
<dbReference type="AlphaFoldDB" id="A0A8K0UU42"/>
<feature type="region of interest" description="Disordered" evidence="3">
    <location>
        <begin position="69"/>
        <end position="273"/>
    </location>
</feature>
<keyword evidence="4" id="KW-0812">Transmembrane</keyword>
<dbReference type="SUPFAM" id="SSF50044">
    <property type="entry name" value="SH3-domain"/>
    <property type="match status" value="1"/>
</dbReference>
<reference evidence="6" key="1">
    <citation type="journal article" date="2021" name="New Phytol.">
        <title>Evolutionary innovations through gain and loss of genes in the ectomycorrhizal Boletales.</title>
        <authorList>
            <person name="Wu G."/>
            <person name="Miyauchi S."/>
            <person name="Morin E."/>
            <person name="Kuo A."/>
            <person name="Drula E."/>
            <person name="Varga T."/>
            <person name="Kohler A."/>
            <person name="Feng B."/>
            <person name="Cao Y."/>
            <person name="Lipzen A."/>
            <person name="Daum C."/>
            <person name="Hundley H."/>
            <person name="Pangilinan J."/>
            <person name="Johnson J."/>
            <person name="Barry K."/>
            <person name="LaButti K."/>
            <person name="Ng V."/>
            <person name="Ahrendt S."/>
            <person name="Min B."/>
            <person name="Choi I.G."/>
            <person name="Park H."/>
            <person name="Plett J.M."/>
            <person name="Magnuson J."/>
            <person name="Spatafora J.W."/>
            <person name="Nagy L.G."/>
            <person name="Henrissat B."/>
            <person name="Grigoriev I.V."/>
            <person name="Yang Z.L."/>
            <person name="Xu J."/>
            <person name="Martin F.M."/>
        </authorList>
    </citation>
    <scope>NUCLEOTIDE SEQUENCE</scope>
    <source>
        <strain evidence="6">KKN 215</strain>
    </source>
</reference>
<dbReference type="Proteomes" id="UP000813824">
    <property type="component" value="Unassembled WGS sequence"/>
</dbReference>
<dbReference type="Pfam" id="PF07653">
    <property type="entry name" value="SH3_2"/>
    <property type="match status" value="1"/>
</dbReference>
<keyword evidence="4" id="KW-1133">Transmembrane helix</keyword>
<keyword evidence="1 2" id="KW-0728">SH3 domain</keyword>
<organism evidence="6 7">
    <name type="scientific">Cristinia sonorae</name>
    <dbReference type="NCBI Taxonomy" id="1940300"/>
    <lineage>
        <taxon>Eukaryota</taxon>
        <taxon>Fungi</taxon>
        <taxon>Dikarya</taxon>
        <taxon>Basidiomycota</taxon>
        <taxon>Agaricomycotina</taxon>
        <taxon>Agaricomycetes</taxon>
        <taxon>Agaricomycetidae</taxon>
        <taxon>Agaricales</taxon>
        <taxon>Pleurotineae</taxon>
        <taxon>Stephanosporaceae</taxon>
        <taxon>Cristinia</taxon>
    </lineage>
</organism>
<evidence type="ECO:0000256" key="3">
    <source>
        <dbReference type="SAM" id="MobiDB-lite"/>
    </source>
</evidence>
<evidence type="ECO:0000256" key="2">
    <source>
        <dbReference type="PROSITE-ProRule" id="PRU00192"/>
    </source>
</evidence>
<gene>
    <name evidence="6" type="ORF">BXZ70DRAFT_904800</name>
</gene>
<dbReference type="PROSITE" id="PS50002">
    <property type="entry name" value="SH3"/>
    <property type="match status" value="1"/>
</dbReference>
<evidence type="ECO:0000259" key="5">
    <source>
        <dbReference type="PROSITE" id="PS50002"/>
    </source>
</evidence>
<dbReference type="InterPro" id="IPR036028">
    <property type="entry name" value="SH3-like_dom_sf"/>
</dbReference>
<keyword evidence="7" id="KW-1185">Reference proteome</keyword>
<evidence type="ECO:0000256" key="4">
    <source>
        <dbReference type="SAM" id="Phobius"/>
    </source>
</evidence>
<proteinExistence type="predicted"/>
<feature type="compositionally biased region" description="Low complexity" evidence="3">
    <location>
        <begin position="145"/>
        <end position="158"/>
    </location>
</feature>
<feature type="compositionally biased region" description="Gly residues" evidence="3">
    <location>
        <begin position="159"/>
        <end position="178"/>
    </location>
</feature>
<accession>A0A8K0UU42</accession>
<feature type="compositionally biased region" description="Low complexity" evidence="3">
    <location>
        <begin position="186"/>
        <end position="227"/>
    </location>
</feature>
<name>A0A8K0UU42_9AGAR</name>
<feature type="compositionally biased region" description="Pro residues" evidence="3">
    <location>
        <begin position="76"/>
        <end position="120"/>
    </location>
</feature>
<dbReference type="InterPro" id="IPR001452">
    <property type="entry name" value="SH3_domain"/>
</dbReference>
<dbReference type="OrthoDB" id="5340910at2759"/>
<feature type="compositionally biased region" description="Gly residues" evidence="3">
    <location>
        <begin position="255"/>
        <end position="271"/>
    </location>
</feature>
<dbReference type="SMART" id="SM00326">
    <property type="entry name" value="SH3"/>
    <property type="match status" value="1"/>
</dbReference>
<keyword evidence="4" id="KW-0472">Membrane</keyword>
<protein>
    <recommendedName>
        <fullName evidence="5">SH3 domain-containing protein</fullName>
    </recommendedName>
</protein>
<feature type="domain" description="SH3" evidence="5">
    <location>
        <begin position="511"/>
        <end position="589"/>
    </location>
</feature>
<comment type="caution">
    <text evidence="6">The sequence shown here is derived from an EMBL/GenBank/DDBJ whole genome shotgun (WGS) entry which is preliminary data.</text>
</comment>
<sequence>MHNLPVKMRKISHTKIIEERGLLGLDVPKIVDSLPIVGPAVGNVVQNVPGVVSSVPILGPVAAPVVGGLVGGNTPKPTPTPAPPQNQPPPPPPPSKPAPPSAPQQPANPPPANPPPPPPAGGGANPTNVGGTAPGSQPTQPSSRPPNTGNGSQPSNGNPTGGGNTDGDGNGNNGSGPPGNGPPAPNVAAVNAGSDTNGNNGNGNSDNVNGGNGNGNDNTGTPTTPNGLHNPAHPSGTGVHPSSIGGPKNPTAGGFPQGGGEDGNDGHGGSSGADAKGGLSKGAIAGIAVAAILLLLLLLLFLARRCYTSKRVARRKKWFFSGNAATTEFAGAAVSSDAYFASKKQRASHRSSFGTTIDQGQRPFSPEDPAWPFGSPFAPPSPVPPLMSQSNAANVSLPATASPVANHFPSPVIRNSLTESDDAFKRTSGGSQYLVVPDSATLKGGLSFEMPSPISVRPFSPTESWSFPKPPPDRISKTSSALTDDVSGASPYLSAKSIHSDNENPFSDFASTEPHLIALSTDASHSEHFQDVEIIRRPFIPTMPDEMSVIPGEEVRVKNRFDDGWAYGEKVSDGKRGLFPIDCLRAKDQELPAFLASKRISSYGANSKPVGTAA</sequence>